<comment type="caution">
    <text evidence="2">The sequence shown here is derived from an EMBL/GenBank/DDBJ whole genome shotgun (WGS) entry which is preliminary data.</text>
</comment>
<evidence type="ECO:0000313" key="2">
    <source>
        <dbReference type="EMBL" id="CAB1451455.1"/>
    </source>
</evidence>
<evidence type="ECO:0000313" key="3">
    <source>
        <dbReference type="Proteomes" id="UP001153269"/>
    </source>
</evidence>
<organism evidence="2 3">
    <name type="scientific">Pleuronectes platessa</name>
    <name type="common">European plaice</name>
    <dbReference type="NCBI Taxonomy" id="8262"/>
    <lineage>
        <taxon>Eukaryota</taxon>
        <taxon>Metazoa</taxon>
        <taxon>Chordata</taxon>
        <taxon>Craniata</taxon>
        <taxon>Vertebrata</taxon>
        <taxon>Euteleostomi</taxon>
        <taxon>Actinopterygii</taxon>
        <taxon>Neopterygii</taxon>
        <taxon>Teleostei</taxon>
        <taxon>Neoteleostei</taxon>
        <taxon>Acanthomorphata</taxon>
        <taxon>Carangaria</taxon>
        <taxon>Pleuronectiformes</taxon>
        <taxon>Pleuronectoidei</taxon>
        <taxon>Pleuronectidae</taxon>
        <taxon>Pleuronectes</taxon>
    </lineage>
</organism>
<proteinExistence type="predicted"/>
<name>A0A9N7Z4Y6_PLEPL</name>
<feature type="region of interest" description="Disordered" evidence="1">
    <location>
        <begin position="72"/>
        <end position="101"/>
    </location>
</feature>
<reference evidence="2" key="1">
    <citation type="submission" date="2020-03" db="EMBL/GenBank/DDBJ databases">
        <authorList>
            <person name="Weist P."/>
        </authorList>
    </citation>
    <scope>NUCLEOTIDE SEQUENCE</scope>
</reference>
<keyword evidence="3" id="KW-1185">Reference proteome</keyword>
<feature type="region of interest" description="Disordered" evidence="1">
    <location>
        <begin position="340"/>
        <end position="376"/>
    </location>
</feature>
<feature type="compositionally biased region" description="Basic and acidic residues" evidence="1">
    <location>
        <begin position="358"/>
        <end position="368"/>
    </location>
</feature>
<protein>
    <submittedName>
        <fullName evidence="2">Uncharacterized protein</fullName>
    </submittedName>
</protein>
<feature type="compositionally biased region" description="Basic residues" evidence="1">
    <location>
        <begin position="1"/>
        <end position="15"/>
    </location>
</feature>
<sequence length="460" mass="50196">MRRFKKERQAARRHSGPSAARALSQQPLTLSNNGWVLESGRGKPQQIKLFDLLRERKDTCARLSLLKKSPAPVLPRERQGERERVCERRGDLDSVTPDGIAEDRKNVKYPGSVISANKTVVSGRTTRGTGSAAVKPNYSTSPSPTFPAALFISLPVVLLTFFSPPVSFPVILCTSAPHPFFPRRAVNIKRSSELAGNVPTPAVENCFLLCGQIRAACKRPRWLRCAPRAQAYGNPRGDNEALAVDRPFTRCSVTPTQEPPPRASRPNILSTSADATVRSILTSASTSTMCTPPCLVNDGVADGVTRPRVISGSPAAQPLDKLTPCIAKAWRVSIGPSCCSRCPSSHPMRPRRRSSGGKRNEPSEDKKKIASSGSRAIQGSVSCLRALRRSDRDEWDRAADLLVGGRPLYDPLYPSATASPPEICRETRQDLGSPDEQRGETGTLLNWQLLKNKRNISLLP</sequence>
<evidence type="ECO:0000256" key="1">
    <source>
        <dbReference type="SAM" id="MobiDB-lite"/>
    </source>
</evidence>
<dbReference type="EMBL" id="CADEAL010004090">
    <property type="protein sequence ID" value="CAB1451455.1"/>
    <property type="molecule type" value="Genomic_DNA"/>
</dbReference>
<dbReference type="AlphaFoldDB" id="A0A9N7Z4Y6"/>
<feature type="region of interest" description="Disordered" evidence="1">
    <location>
        <begin position="410"/>
        <end position="443"/>
    </location>
</feature>
<feature type="compositionally biased region" description="Basic and acidic residues" evidence="1">
    <location>
        <begin position="75"/>
        <end position="92"/>
    </location>
</feature>
<feature type="region of interest" description="Disordered" evidence="1">
    <location>
        <begin position="1"/>
        <end position="26"/>
    </location>
</feature>
<dbReference type="Proteomes" id="UP001153269">
    <property type="component" value="Unassembled WGS sequence"/>
</dbReference>
<feature type="compositionally biased region" description="Basic and acidic residues" evidence="1">
    <location>
        <begin position="423"/>
        <end position="439"/>
    </location>
</feature>
<accession>A0A9N7Z4Y6</accession>
<gene>
    <name evidence="2" type="ORF">PLEPLA_LOCUS39149</name>
</gene>